<dbReference type="Proteomes" id="UP001203297">
    <property type="component" value="Unassembled WGS sequence"/>
</dbReference>
<evidence type="ECO:0000313" key="2">
    <source>
        <dbReference type="EMBL" id="KAI0306344.1"/>
    </source>
</evidence>
<accession>A0AAD4QRT4</accession>
<comment type="caution">
    <text evidence="2">The sequence shown here is derived from an EMBL/GenBank/DDBJ whole genome shotgun (WGS) entry which is preliminary data.</text>
</comment>
<reference evidence="2" key="1">
    <citation type="journal article" date="2022" name="New Phytol.">
        <title>Evolutionary transition to the ectomycorrhizal habit in the genomes of a hyperdiverse lineage of mushroom-forming fungi.</title>
        <authorList>
            <person name="Looney B."/>
            <person name="Miyauchi S."/>
            <person name="Morin E."/>
            <person name="Drula E."/>
            <person name="Courty P.E."/>
            <person name="Kohler A."/>
            <person name="Kuo A."/>
            <person name="LaButti K."/>
            <person name="Pangilinan J."/>
            <person name="Lipzen A."/>
            <person name="Riley R."/>
            <person name="Andreopoulos W."/>
            <person name="He G."/>
            <person name="Johnson J."/>
            <person name="Nolan M."/>
            <person name="Tritt A."/>
            <person name="Barry K.W."/>
            <person name="Grigoriev I.V."/>
            <person name="Nagy L.G."/>
            <person name="Hibbett D."/>
            <person name="Henrissat B."/>
            <person name="Matheny P.B."/>
            <person name="Labbe J."/>
            <person name="Martin F.M."/>
        </authorList>
    </citation>
    <scope>NUCLEOTIDE SEQUENCE</scope>
    <source>
        <strain evidence="2">BPL690</strain>
    </source>
</reference>
<sequence>MDEYHPDARILKYIVEDFDHKIYDTEGYPTFSCDFCGSDIFVSFFCCKDCSLSTELSSTAGDGLHICPGCYVEGRSCRCGRLMDPMQCWPLQILYGDYNRAVRALVSVGVDKFNEIGDHNIIDHDEIGTFEAGITIQKWQTEFIANKGVSHCYATKQPHAIHTPFILPCKKCHGGLCFVHLARAGVHSSEAIVLYRKSPDQAPWHAFHLSREKEFVSNKETILAAEVSGDGFSTLIGQRLALAAQSFPHCQPLNVTHIKLGWYDRLISSTIAASSPFDPMDMSFPRDGNGWGDYGSPLTEISPEDSVSNTLVRTGTPPRGKADSALIKAIPTST</sequence>
<organism evidence="2 3">
    <name type="scientific">Multifurca ochricompacta</name>
    <dbReference type="NCBI Taxonomy" id="376703"/>
    <lineage>
        <taxon>Eukaryota</taxon>
        <taxon>Fungi</taxon>
        <taxon>Dikarya</taxon>
        <taxon>Basidiomycota</taxon>
        <taxon>Agaricomycotina</taxon>
        <taxon>Agaricomycetes</taxon>
        <taxon>Russulales</taxon>
        <taxon>Russulaceae</taxon>
        <taxon>Multifurca</taxon>
    </lineage>
</organism>
<protein>
    <submittedName>
        <fullName evidence="2">Uncharacterized protein</fullName>
    </submittedName>
</protein>
<evidence type="ECO:0000256" key="1">
    <source>
        <dbReference type="SAM" id="MobiDB-lite"/>
    </source>
</evidence>
<feature type="region of interest" description="Disordered" evidence="1">
    <location>
        <begin position="295"/>
        <end position="324"/>
    </location>
</feature>
<dbReference type="EMBL" id="WTXG01000003">
    <property type="protein sequence ID" value="KAI0306344.1"/>
    <property type="molecule type" value="Genomic_DNA"/>
</dbReference>
<dbReference type="AlphaFoldDB" id="A0AAD4QRT4"/>
<gene>
    <name evidence="2" type="ORF">B0F90DRAFT_1689147</name>
</gene>
<proteinExistence type="predicted"/>
<keyword evidence="3" id="KW-1185">Reference proteome</keyword>
<evidence type="ECO:0000313" key="3">
    <source>
        <dbReference type="Proteomes" id="UP001203297"/>
    </source>
</evidence>
<name>A0AAD4QRT4_9AGAM</name>